<dbReference type="RefSeq" id="WP_075784187.1">
    <property type="nucleotide sequence ID" value="NZ_JAESIL010000046.1"/>
</dbReference>
<dbReference type="InterPro" id="IPR011032">
    <property type="entry name" value="GroES-like_sf"/>
</dbReference>
<evidence type="ECO:0000256" key="1">
    <source>
        <dbReference type="ARBA" id="ARBA00022723"/>
    </source>
</evidence>
<evidence type="ECO:0000256" key="3">
    <source>
        <dbReference type="ARBA" id="ARBA00023002"/>
    </source>
</evidence>
<keyword evidence="1" id="KW-0479">Metal-binding</keyword>
<keyword evidence="6" id="KW-1185">Reference proteome</keyword>
<dbReference type="Gene3D" id="3.40.50.720">
    <property type="entry name" value="NAD(P)-binding Rossmann-like Domain"/>
    <property type="match status" value="1"/>
</dbReference>
<dbReference type="EMBL" id="JAESIL010000046">
    <property type="protein sequence ID" value="MBL3578842.1"/>
    <property type="molecule type" value="Genomic_DNA"/>
</dbReference>
<evidence type="ECO:0000313" key="5">
    <source>
        <dbReference type="EMBL" id="MBL3578842.1"/>
    </source>
</evidence>
<dbReference type="InterPro" id="IPR029752">
    <property type="entry name" value="D-isomer_DH_CS1"/>
</dbReference>
<dbReference type="Gene3D" id="3.90.180.10">
    <property type="entry name" value="Medium-chain alcohol dehydrogenases, catalytic domain"/>
    <property type="match status" value="1"/>
</dbReference>
<name>A0ABS1RGQ6_9RHOB</name>
<sequence>MAGRKHNCLNGTTFTYGSEDKLLGGVTYGGFSKRIVVKEDLARRIPPGGDLPGAARLLCAGITTFSPINLWDLKPGERIGVIGMGGLGRMAVKLAAAKGAEVVVFSTSEDKIADARAFGAVEAYLWSDEAAMARNTGSFDLMVATVPVAYPMQQFLNLLKLGKTRVNVGALFPI</sequence>
<evidence type="ECO:0000256" key="2">
    <source>
        <dbReference type="ARBA" id="ARBA00022833"/>
    </source>
</evidence>
<dbReference type="InterPro" id="IPR047109">
    <property type="entry name" value="CAD-like"/>
</dbReference>
<dbReference type="InterPro" id="IPR036291">
    <property type="entry name" value="NAD(P)-bd_dom_sf"/>
</dbReference>
<dbReference type="SUPFAM" id="SSF51735">
    <property type="entry name" value="NAD(P)-binding Rossmann-fold domains"/>
    <property type="match status" value="1"/>
</dbReference>
<accession>A0ABS1RGQ6</accession>
<dbReference type="Proteomes" id="UP000635853">
    <property type="component" value="Unassembled WGS sequence"/>
</dbReference>
<keyword evidence="3" id="KW-0560">Oxidoreductase</keyword>
<organism evidence="5 6">
    <name type="scientific">Rhodovulum visakhapatnamense</name>
    <dbReference type="NCBI Taxonomy" id="364297"/>
    <lineage>
        <taxon>Bacteria</taxon>
        <taxon>Pseudomonadati</taxon>
        <taxon>Pseudomonadota</taxon>
        <taxon>Alphaproteobacteria</taxon>
        <taxon>Rhodobacterales</taxon>
        <taxon>Paracoccaceae</taxon>
        <taxon>Rhodovulum</taxon>
    </lineage>
</organism>
<dbReference type="InterPro" id="IPR013149">
    <property type="entry name" value="ADH-like_C"/>
</dbReference>
<dbReference type="SUPFAM" id="SSF50129">
    <property type="entry name" value="GroES-like"/>
    <property type="match status" value="1"/>
</dbReference>
<dbReference type="Pfam" id="PF00107">
    <property type="entry name" value="ADH_zinc_N"/>
    <property type="match status" value="1"/>
</dbReference>
<protein>
    <submittedName>
        <fullName evidence="5">Zinc-binding dehydrogenase</fullName>
    </submittedName>
</protein>
<keyword evidence="2" id="KW-0862">Zinc</keyword>
<evidence type="ECO:0000259" key="4">
    <source>
        <dbReference type="Pfam" id="PF00107"/>
    </source>
</evidence>
<gene>
    <name evidence="5" type="ORF">JMJ92_11855</name>
</gene>
<evidence type="ECO:0000313" key="6">
    <source>
        <dbReference type="Proteomes" id="UP000635853"/>
    </source>
</evidence>
<proteinExistence type="predicted"/>
<feature type="domain" description="Alcohol dehydrogenase-like C-terminal" evidence="4">
    <location>
        <begin position="86"/>
        <end position="170"/>
    </location>
</feature>
<comment type="caution">
    <text evidence="5">The sequence shown here is derived from an EMBL/GenBank/DDBJ whole genome shotgun (WGS) entry which is preliminary data.</text>
</comment>
<reference evidence="6" key="1">
    <citation type="submission" date="2021-01" db="EMBL/GenBank/DDBJ databases">
        <title>Draft genomes of Rhodovulum sulfidophilum.</title>
        <authorList>
            <person name="Guzman M.S."/>
        </authorList>
    </citation>
    <scope>NUCLEOTIDE SEQUENCE [LARGE SCALE GENOMIC DNA]</scope>
    <source>
        <strain evidence="6">AB19</strain>
    </source>
</reference>
<dbReference type="PANTHER" id="PTHR42683">
    <property type="entry name" value="ALDEHYDE REDUCTASE"/>
    <property type="match status" value="1"/>
</dbReference>
<dbReference type="PROSITE" id="PS00065">
    <property type="entry name" value="D_2_HYDROXYACID_DH_1"/>
    <property type="match status" value="1"/>
</dbReference>